<dbReference type="PANTHER" id="PTHR33169">
    <property type="entry name" value="PADR-FAMILY TRANSCRIPTIONAL REGULATOR"/>
    <property type="match status" value="1"/>
</dbReference>
<evidence type="ECO:0000259" key="1">
    <source>
        <dbReference type="Pfam" id="PF03551"/>
    </source>
</evidence>
<dbReference type="RefSeq" id="WP_386732236.1">
    <property type="nucleotide sequence ID" value="NZ_JBHSTP010000003.1"/>
</dbReference>
<reference evidence="3" key="1">
    <citation type="journal article" date="2019" name="Int. J. Syst. Evol. Microbiol.">
        <title>The Global Catalogue of Microorganisms (GCM) 10K type strain sequencing project: providing services to taxonomists for standard genome sequencing and annotation.</title>
        <authorList>
            <consortium name="The Broad Institute Genomics Platform"/>
            <consortium name="The Broad Institute Genome Sequencing Center for Infectious Disease"/>
            <person name="Wu L."/>
            <person name="Ma J."/>
        </authorList>
    </citation>
    <scope>NUCLEOTIDE SEQUENCE [LARGE SCALE GENOMIC DNA]</scope>
    <source>
        <strain evidence="3">CCUG 43304</strain>
    </source>
</reference>
<name>A0ABW1VIY1_9MICO</name>
<feature type="domain" description="Transcription regulator PadR N-terminal" evidence="1">
    <location>
        <begin position="10"/>
        <end position="77"/>
    </location>
</feature>
<sequence length="114" mass="12579">MRAALPLATLGLLVRGPVHGYALLEQLRALGFARVQGGTLYPLLKRFNDQGWVNYEWVHDEAGPGRKVFSLTPEGRRGQHDLSGAWSRMTEALALAEETPDAPADTAARKIERE</sequence>
<comment type="caution">
    <text evidence="2">The sequence shown here is derived from an EMBL/GenBank/DDBJ whole genome shotgun (WGS) entry which is preliminary data.</text>
</comment>
<accession>A0ABW1VIY1</accession>
<evidence type="ECO:0000313" key="3">
    <source>
        <dbReference type="Proteomes" id="UP001596306"/>
    </source>
</evidence>
<organism evidence="2 3">
    <name type="scientific">Luethyella okanaganae</name>
    <dbReference type="NCBI Taxonomy" id="69372"/>
    <lineage>
        <taxon>Bacteria</taxon>
        <taxon>Bacillati</taxon>
        <taxon>Actinomycetota</taxon>
        <taxon>Actinomycetes</taxon>
        <taxon>Micrococcales</taxon>
        <taxon>Microbacteriaceae</taxon>
        <taxon>Luethyella</taxon>
    </lineage>
</organism>
<dbReference type="Pfam" id="PF03551">
    <property type="entry name" value="PadR"/>
    <property type="match status" value="1"/>
</dbReference>
<dbReference type="PANTHER" id="PTHR33169:SF14">
    <property type="entry name" value="TRANSCRIPTIONAL REGULATOR RV3488"/>
    <property type="match status" value="1"/>
</dbReference>
<gene>
    <name evidence="2" type="ORF">ACFQB0_12725</name>
</gene>
<dbReference type="EMBL" id="JBHSTP010000003">
    <property type="protein sequence ID" value="MFC6356971.1"/>
    <property type="molecule type" value="Genomic_DNA"/>
</dbReference>
<dbReference type="InterPro" id="IPR036390">
    <property type="entry name" value="WH_DNA-bd_sf"/>
</dbReference>
<dbReference type="InterPro" id="IPR036388">
    <property type="entry name" value="WH-like_DNA-bd_sf"/>
</dbReference>
<keyword evidence="3" id="KW-1185">Reference proteome</keyword>
<evidence type="ECO:0000313" key="2">
    <source>
        <dbReference type="EMBL" id="MFC6356971.1"/>
    </source>
</evidence>
<protein>
    <submittedName>
        <fullName evidence="2">PadR family transcriptional regulator</fullName>
    </submittedName>
</protein>
<proteinExistence type="predicted"/>
<dbReference type="Gene3D" id="1.10.10.10">
    <property type="entry name" value="Winged helix-like DNA-binding domain superfamily/Winged helix DNA-binding domain"/>
    <property type="match status" value="1"/>
</dbReference>
<dbReference type="Proteomes" id="UP001596306">
    <property type="component" value="Unassembled WGS sequence"/>
</dbReference>
<dbReference type="SUPFAM" id="SSF46785">
    <property type="entry name" value="Winged helix' DNA-binding domain"/>
    <property type="match status" value="1"/>
</dbReference>
<dbReference type="InterPro" id="IPR005149">
    <property type="entry name" value="Tscrpt_reg_PadR_N"/>
</dbReference>
<dbReference type="InterPro" id="IPR052509">
    <property type="entry name" value="Metal_resp_DNA-bind_regulator"/>
</dbReference>